<keyword evidence="7" id="KW-0418">Kinase</keyword>
<evidence type="ECO:0000256" key="1">
    <source>
        <dbReference type="ARBA" id="ARBA00004138"/>
    </source>
</evidence>
<feature type="compositionally biased region" description="Acidic residues" evidence="11">
    <location>
        <begin position="662"/>
        <end position="672"/>
    </location>
</feature>
<evidence type="ECO:0000256" key="11">
    <source>
        <dbReference type="SAM" id="MobiDB-lite"/>
    </source>
</evidence>
<evidence type="ECO:0000259" key="12">
    <source>
        <dbReference type="PROSITE" id="PS50011"/>
    </source>
</evidence>
<comment type="subcellular location">
    <subcellularLocation>
        <location evidence="1">Cell projection</location>
        <location evidence="1">Cilium</location>
    </subcellularLocation>
</comment>
<feature type="compositionally biased region" description="Polar residues" evidence="11">
    <location>
        <begin position="235"/>
        <end position="244"/>
    </location>
</feature>
<evidence type="ECO:0000313" key="14">
    <source>
        <dbReference type="EMBL" id="KAK7486660.1"/>
    </source>
</evidence>
<keyword evidence="9" id="KW-0969">Cilium</keyword>
<dbReference type="PROSITE" id="PS50011">
    <property type="entry name" value="PROTEIN_KINASE_DOM"/>
    <property type="match status" value="1"/>
</dbReference>
<dbReference type="EMBL" id="JACVVK020000175">
    <property type="protein sequence ID" value="KAK7486660.1"/>
    <property type="molecule type" value="Genomic_DNA"/>
</dbReference>
<dbReference type="PANTHER" id="PTHR45973:SF9">
    <property type="entry name" value="LEUCINE-RICH REPEAT-CONTAINING PROTEIN 46"/>
    <property type="match status" value="1"/>
</dbReference>
<evidence type="ECO:0000256" key="3">
    <source>
        <dbReference type="ARBA" id="ARBA00022614"/>
    </source>
</evidence>
<dbReference type="InterPro" id="IPR000961">
    <property type="entry name" value="AGC-kinase_C"/>
</dbReference>
<dbReference type="AlphaFoldDB" id="A0ABD0KHI0"/>
<gene>
    <name evidence="14" type="ORF">BaRGS_00022061</name>
</gene>
<accession>A0ABD0KHI0</accession>
<evidence type="ECO:0000256" key="6">
    <source>
        <dbReference type="ARBA" id="ARBA00022741"/>
    </source>
</evidence>
<sequence length="795" mass="87865">VAFQDFETPKSTKHPLRTPKEGVRRGPEPTTEKERILGTPDYLAPEILLHGKHGPGVDWWALGVCLFEFLTGLPPFNDETPERVFSNILDRAISWPRDMMGDEAQEAVNALLTMDPRKRPGAAEVKAMPFFSHLDWNRLLETEAPFIPAPDDNMDTSYFEHKFSTNINSKLDAAQSISEMPSITLLQDNVPPPQNKPLIEEVGVGDSSSVESSQPPPATVLASTEAGDKQEKTTESTPTSGSLSTKEAGIYEIENLEEYVGLKCLWLENNGIKVIENLDQQKELRCLYLQHNLIERLENLQPLQKLDTLNISNNLISRLENLSCLPHLHTLCISHNKLQTVDDIRHLTECHELGVLDLSHNKLEDPAVLDVFSQMTNLRVLTLTGNQAIREKNLSYLDDRPVFDKERACAEAWAVGGLDAEKQERKKWQDRENRKILDSVDALLKVRKRNEAKRIEKELNAKNAAEGNTDRVEVVEESVDWLSGTYKLKGQETVFQRNPVGEETTTSDETANKENSDETANKENSDKTANKENSDETANKENSDQTANKENSDETANKENSDETANKENETAAANGHKTDDASVNPEDLPMISRRSGDETESIFSRSPRKKPQGDGTQIMITQMKDEDSDQDDPEDLPELEDVEIVPVQSSKEAFKPKIEVLDDSDESDDESSSATATISSGIRPLIEEVTTTSTPPPSSRSLISEVPSCPSPDMSTSAVSPDDVQLETQRDQESDRLLEELGAIAQSSMIKSGVIGASEVGLGTDTAKIKQIVDVEAAGDGTGTADDDGLGNLD</sequence>
<organism evidence="14 15">
    <name type="scientific">Batillaria attramentaria</name>
    <dbReference type="NCBI Taxonomy" id="370345"/>
    <lineage>
        <taxon>Eukaryota</taxon>
        <taxon>Metazoa</taxon>
        <taxon>Spiralia</taxon>
        <taxon>Lophotrochozoa</taxon>
        <taxon>Mollusca</taxon>
        <taxon>Gastropoda</taxon>
        <taxon>Caenogastropoda</taxon>
        <taxon>Sorbeoconcha</taxon>
        <taxon>Cerithioidea</taxon>
        <taxon>Batillariidae</taxon>
        <taxon>Batillaria</taxon>
    </lineage>
</organism>
<feature type="compositionally biased region" description="Basic and acidic residues" evidence="11">
    <location>
        <begin position="550"/>
        <end position="570"/>
    </location>
</feature>
<evidence type="ECO:0000256" key="2">
    <source>
        <dbReference type="ARBA" id="ARBA00022527"/>
    </source>
</evidence>
<feature type="domain" description="Protein kinase" evidence="12">
    <location>
        <begin position="1"/>
        <end position="131"/>
    </location>
</feature>
<keyword evidence="15" id="KW-1185">Reference proteome</keyword>
<evidence type="ECO:0000256" key="5">
    <source>
        <dbReference type="ARBA" id="ARBA00022737"/>
    </source>
</evidence>
<feature type="region of interest" description="Disordered" evidence="11">
    <location>
        <begin position="493"/>
        <end position="733"/>
    </location>
</feature>
<dbReference type="Gene3D" id="1.10.510.10">
    <property type="entry name" value="Transferase(Phosphotransferase) domain 1"/>
    <property type="match status" value="1"/>
</dbReference>
<evidence type="ECO:0000313" key="15">
    <source>
        <dbReference type="Proteomes" id="UP001519460"/>
    </source>
</evidence>
<dbReference type="PANTHER" id="PTHR45973">
    <property type="entry name" value="PROTEIN PHOSPHATASE 1 REGULATORY SUBUNIT SDS22-RELATED"/>
    <property type="match status" value="1"/>
</dbReference>
<feature type="non-terminal residue" evidence="14">
    <location>
        <position position="1"/>
    </location>
</feature>
<keyword evidence="2" id="KW-0723">Serine/threonine-protein kinase</keyword>
<feature type="compositionally biased region" description="Acidic residues" evidence="11">
    <location>
        <begin position="627"/>
        <end position="644"/>
    </location>
</feature>
<dbReference type="Proteomes" id="UP001519460">
    <property type="component" value="Unassembled WGS sequence"/>
</dbReference>
<protein>
    <recommendedName>
        <fullName evidence="16">Dynein assembly factor 1, axonemal homolog</fullName>
    </recommendedName>
</protein>
<dbReference type="PROSITE" id="PS51285">
    <property type="entry name" value="AGC_KINASE_CTER"/>
    <property type="match status" value="1"/>
</dbReference>
<dbReference type="PROSITE" id="PS51450">
    <property type="entry name" value="LRR"/>
    <property type="match status" value="4"/>
</dbReference>
<keyword evidence="6" id="KW-0547">Nucleotide-binding</keyword>
<dbReference type="Pfam" id="PF13855">
    <property type="entry name" value="LRR_8"/>
    <property type="match status" value="1"/>
</dbReference>
<evidence type="ECO:0000256" key="7">
    <source>
        <dbReference type="ARBA" id="ARBA00022777"/>
    </source>
</evidence>
<keyword evidence="8" id="KW-0067">ATP-binding</keyword>
<evidence type="ECO:0000259" key="13">
    <source>
        <dbReference type="PROSITE" id="PS51285"/>
    </source>
</evidence>
<dbReference type="InterPro" id="IPR050576">
    <property type="entry name" value="Cilia_flagella_integrity"/>
</dbReference>
<dbReference type="SMART" id="SM00220">
    <property type="entry name" value="S_TKc"/>
    <property type="match status" value="1"/>
</dbReference>
<evidence type="ECO:0000256" key="9">
    <source>
        <dbReference type="ARBA" id="ARBA00023069"/>
    </source>
</evidence>
<dbReference type="GO" id="GO:0005524">
    <property type="term" value="F:ATP binding"/>
    <property type="evidence" value="ECO:0007669"/>
    <property type="project" value="UniProtKB-KW"/>
</dbReference>
<dbReference type="InterPro" id="IPR032675">
    <property type="entry name" value="LRR_dom_sf"/>
</dbReference>
<comment type="caution">
    <text evidence="14">The sequence shown here is derived from an EMBL/GenBank/DDBJ whole genome shotgun (WGS) entry which is preliminary data.</text>
</comment>
<feature type="compositionally biased region" description="Basic and acidic residues" evidence="11">
    <location>
        <begin position="510"/>
        <end position="543"/>
    </location>
</feature>
<evidence type="ECO:0000256" key="4">
    <source>
        <dbReference type="ARBA" id="ARBA00022679"/>
    </source>
</evidence>
<keyword evidence="4" id="KW-0808">Transferase</keyword>
<reference evidence="14 15" key="1">
    <citation type="journal article" date="2023" name="Sci. Data">
        <title>Genome assembly of the Korean intertidal mud-creeper Batillaria attramentaria.</title>
        <authorList>
            <person name="Patra A.K."/>
            <person name="Ho P.T."/>
            <person name="Jun S."/>
            <person name="Lee S.J."/>
            <person name="Kim Y."/>
            <person name="Won Y.J."/>
        </authorList>
    </citation>
    <scope>NUCLEOTIDE SEQUENCE [LARGE SCALE GENOMIC DNA]</scope>
    <source>
        <strain evidence="14">Wonlab-2016</strain>
    </source>
</reference>
<dbReference type="SMART" id="SM00365">
    <property type="entry name" value="LRR_SD22"/>
    <property type="match status" value="4"/>
</dbReference>
<feature type="compositionally biased region" description="Low complexity" evidence="11">
    <location>
        <begin position="200"/>
        <end position="213"/>
    </location>
</feature>
<feature type="compositionally biased region" description="Basic and acidic residues" evidence="11">
    <location>
        <begin position="18"/>
        <end position="35"/>
    </location>
</feature>
<feature type="region of interest" description="Disordered" evidence="11">
    <location>
        <begin position="1"/>
        <end position="35"/>
    </location>
</feature>
<dbReference type="SUPFAM" id="SSF52075">
    <property type="entry name" value="Outer arm dynein light chain 1"/>
    <property type="match status" value="1"/>
</dbReference>
<keyword evidence="5" id="KW-0677">Repeat</keyword>
<proteinExistence type="predicted"/>
<feature type="domain" description="AGC-kinase C-terminal" evidence="13">
    <location>
        <begin position="132"/>
        <end position="195"/>
    </location>
</feature>
<dbReference type="InterPro" id="IPR000719">
    <property type="entry name" value="Prot_kinase_dom"/>
</dbReference>
<keyword evidence="3" id="KW-0433">Leucine-rich repeat</keyword>
<dbReference type="InterPro" id="IPR011009">
    <property type="entry name" value="Kinase-like_dom_sf"/>
</dbReference>
<dbReference type="SUPFAM" id="SSF56112">
    <property type="entry name" value="Protein kinase-like (PK-like)"/>
    <property type="match status" value="1"/>
</dbReference>
<dbReference type="Gene3D" id="3.30.200.20">
    <property type="entry name" value="Phosphorylase Kinase, domain 1"/>
    <property type="match status" value="1"/>
</dbReference>
<name>A0ABD0KHI0_9CAEN</name>
<evidence type="ECO:0008006" key="16">
    <source>
        <dbReference type="Google" id="ProtNLM"/>
    </source>
</evidence>
<dbReference type="InterPro" id="IPR001611">
    <property type="entry name" value="Leu-rich_rpt"/>
</dbReference>
<dbReference type="Gene3D" id="3.80.10.10">
    <property type="entry name" value="Ribonuclease Inhibitor"/>
    <property type="match status" value="2"/>
</dbReference>
<evidence type="ECO:0000256" key="8">
    <source>
        <dbReference type="ARBA" id="ARBA00022840"/>
    </source>
</evidence>
<evidence type="ECO:0000256" key="10">
    <source>
        <dbReference type="ARBA" id="ARBA00023273"/>
    </source>
</evidence>
<dbReference type="GO" id="GO:0004674">
    <property type="term" value="F:protein serine/threonine kinase activity"/>
    <property type="evidence" value="ECO:0007669"/>
    <property type="project" value="UniProtKB-KW"/>
</dbReference>
<dbReference type="Pfam" id="PF00069">
    <property type="entry name" value="Pkinase"/>
    <property type="match status" value="1"/>
</dbReference>
<feature type="region of interest" description="Disordered" evidence="11">
    <location>
        <begin position="185"/>
        <end position="244"/>
    </location>
</feature>
<keyword evidence="10" id="KW-0966">Cell projection</keyword>